<evidence type="ECO:0000256" key="3">
    <source>
        <dbReference type="ARBA" id="ARBA00023082"/>
    </source>
</evidence>
<feature type="domain" description="RNA polymerase sigma factor 70 region 4 type 2" evidence="6">
    <location>
        <begin position="206"/>
        <end position="253"/>
    </location>
</feature>
<accession>D9XI06</accession>
<reference evidence="8" key="1">
    <citation type="submission" date="2009-02" db="EMBL/GenBank/DDBJ databases">
        <title>Annotation of Streptomyces viridochromogenes strain DSM 40736.</title>
        <authorList>
            <consortium name="The Broad Institute Genome Sequencing Platform"/>
            <consortium name="Broad Institute Microbial Sequencing Center"/>
            <person name="Fischbach M."/>
            <person name="Godfrey P."/>
            <person name="Ward D."/>
            <person name="Young S."/>
            <person name="Zeng Q."/>
            <person name="Koehrsen M."/>
            <person name="Alvarado L."/>
            <person name="Berlin A.M."/>
            <person name="Bochicchio J."/>
            <person name="Borenstein D."/>
            <person name="Chapman S.B."/>
            <person name="Chen Z."/>
            <person name="Engels R."/>
            <person name="Freedman E."/>
            <person name="Gellesch M."/>
            <person name="Goldberg J."/>
            <person name="Griggs A."/>
            <person name="Gujja S."/>
            <person name="Heilman E.R."/>
            <person name="Heiman D.I."/>
            <person name="Hepburn T.A."/>
            <person name="Howarth C."/>
            <person name="Jen D."/>
            <person name="Larson L."/>
            <person name="Lewis B."/>
            <person name="Mehta T."/>
            <person name="Park D."/>
            <person name="Pearson M."/>
            <person name="Richards J."/>
            <person name="Roberts A."/>
            <person name="Saif S."/>
            <person name="Shea T.D."/>
            <person name="Shenoy N."/>
            <person name="Sisk P."/>
            <person name="Stolte C."/>
            <person name="Sykes S.N."/>
            <person name="Thomson T."/>
            <person name="Walk T."/>
            <person name="White J."/>
            <person name="Yandava C."/>
            <person name="Straight P."/>
            <person name="Clardy J."/>
            <person name="Hung D."/>
            <person name="Kolter R."/>
            <person name="Mekalanos J."/>
            <person name="Walker S."/>
            <person name="Walsh C.T."/>
            <person name="Wieland-Brown L.C."/>
            <person name="Haas B."/>
            <person name="Nusbaum C."/>
            <person name="Birren B."/>
        </authorList>
    </citation>
    <scope>NUCLEOTIDE SEQUENCE [LARGE SCALE GENOMIC DNA]</scope>
    <source>
        <strain evidence="8">DSM 40736 / JCM 4977 / BCRC 1201 / Tue 494</strain>
    </source>
</reference>
<dbReference type="GO" id="GO:0006352">
    <property type="term" value="P:DNA-templated transcription initiation"/>
    <property type="evidence" value="ECO:0007669"/>
    <property type="project" value="InterPro"/>
</dbReference>
<dbReference type="eggNOG" id="COG1595">
    <property type="taxonomic scope" value="Bacteria"/>
</dbReference>
<evidence type="ECO:0000313" key="7">
    <source>
        <dbReference type="EMBL" id="EFL37185.1"/>
    </source>
</evidence>
<evidence type="ECO:0000256" key="5">
    <source>
        <dbReference type="SAM" id="MobiDB-lite"/>
    </source>
</evidence>
<dbReference type="GO" id="GO:0003677">
    <property type="term" value="F:DNA binding"/>
    <property type="evidence" value="ECO:0007669"/>
    <property type="project" value="InterPro"/>
</dbReference>
<dbReference type="InterPro" id="IPR036388">
    <property type="entry name" value="WH-like_DNA-bd_sf"/>
</dbReference>
<protein>
    <submittedName>
        <fullName evidence="7">Predicted protein</fullName>
    </submittedName>
</protein>
<evidence type="ECO:0000313" key="8">
    <source>
        <dbReference type="Proteomes" id="UP000004184"/>
    </source>
</evidence>
<dbReference type="GO" id="GO:0016987">
    <property type="term" value="F:sigma factor activity"/>
    <property type="evidence" value="ECO:0007669"/>
    <property type="project" value="UniProtKB-KW"/>
</dbReference>
<comment type="similarity">
    <text evidence="1">Belongs to the sigma-70 factor family. ECF subfamily.</text>
</comment>
<keyword evidence="8" id="KW-1185">Reference proteome</keyword>
<dbReference type="Gene3D" id="1.10.10.10">
    <property type="entry name" value="Winged helix-like DNA-binding domain superfamily/Winged helix DNA-binding domain"/>
    <property type="match status" value="1"/>
</dbReference>
<dbReference type="AlphaFoldDB" id="D9XI06"/>
<dbReference type="Proteomes" id="UP000004184">
    <property type="component" value="Unassembled WGS sequence"/>
</dbReference>
<proteinExistence type="inferred from homology"/>
<sequence length="284" mass="31933">MSSTSERAMPKKPAGPRPRNTELLNVLPPEIRNQVERVEALRAKNFTGARYELLADELFRYAYVPLMAKMGSGEIAALASDSATPLAMSPEELQTLRSSQADRDELAVRTIAAALQTFTRRALGERRWRPEENRGRDGQPASLETYFFGQCLLVFPREMRRWRAERADRFARTANRLSPHYVRHRLGYETGSAPDGEVAALCDGVLTLLESAPARERAVVTLTLDGHSAGEIADLLHMTVPAVESVLYRFRRKARGWRRRGGLRLPSEMRAHALQNKRMAAGDH</sequence>
<keyword evidence="2" id="KW-0805">Transcription regulation</keyword>
<dbReference type="InterPro" id="IPR013249">
    <property type="entry name" value="RNA_pol_sigma70_r4_t2"/>
</dbReference>
<feature type="region of interest" description="Disordered" evidence="5">
    <location>
        <begin position="1"/>
        <end position="22"/>
    </location>
</feature>
<dbReference type="EMBL" id="GG657757">
    <property type="protein sequence ID" value="EFL37185.1"/>
    <property type="molecule type" value="Genomic_DNA"/>
</dbReference>
<organism evidence="7 8">
    <name type="scientific">Streptomyces viridochromogenes (strain DSM 40736 / JCM 4977 / BCRC 1201 / Tue 494)</name>
    <dbReference type="NCBI Taxonomy" id="591159"/>
    <lineage>
        <taxon>Bacteria</taxon>
        <taxon>Bacillati</taxon>
        <taxon>Actinomycetota</taxon>
        <taxon>Actinomycetes</taxon>
        <taxon>Kitasatosporales</taxon>
        <taxon>Streptomycetaceae</taxon>
        <taxon>Streptomyces</taxon>
    </lineage>
</organism>
<dbReference type="SUPFAM" id="SSF46894">
    <property type="entry name" value="C-terminal effector domain of the bipartite response regulators"/>
    <property type="match status" value="1"/>
</dbReference>
<gene>
    <name evidence="7" type="ORF">SSQG_07703</name>
</gene>
<name>D9XI06_STRVT</name>
<evidence type="ECO:0000256" key="4">
    <source>
        <dbReference type="ARBA" id="ARBA00023163"/>
    </source>
</evidence>
<evidence type="ECO:0000256" key="1">
    <source>
        <dbReference type="ARBA" id="ARBA00010641"/>
    </source>
</evidence>
<keyword evidence="3" id="KW-0731">Sigma factor</keyword>
<dbReference type="InterPro" id="IPR016032">
    <property type="entry name" value="Sig_transdc_resp-reg_C-effctor"/>
</dbReference>
<keyword evidence="4" id="KW-0804">Transcription</keyword>
<dbReference type="Pfam" id="PF08281">
    <property type="entry name" value="Sigma70_r4_2"/>
    <property type="match status" value="1"/>
</dbReference>
<evidence type="ECO:0000256" key="2">
    <source>
        <dbReference type="ARBA" id="ARBA00023015"/>
    </source>
</evidence>
<dbReference type="HOGENOM" id="CLU_979765_0_0_11"/>
<dbReference type="STRING" id="591159.SSQG_07703"/>
<evidence type="ECO:0000259" key="6">
    <source>
        <dbReference type="Pfam" id="PF08281"/>
    </source>
</evidence>